<dbReference type="RefSeq" id="WP_255043246.1">
    <property type="nucleotide sequence ID" value="NZ_JANEYT010000032.1"/>
</dbReference>
<reference evidence="2 3" key="1">
    <citation type="submission" date="2022-07" db="EMBL/GenBank/DDBJ databases">
        <title>Photobacterium pectinilyticum sp. nov., a marine bacterium isolated from surface seawater of Qingdao offshore.</title>
        <authorList>
            <person name="Wang X."/>
        </authorList>
    </citation>
    <scope>NUCLEOTIDE SEQUENCE [LARGE SCALE GENOMIC DNA]</scope>
    <source>
        <strain evidence="2 3">ZSDE20</strain>
    </source>
</reference>
<keyword evidence="1" id="KW-0812">Transmembrane</keyword>
<feature type="transmembrane region" description="Helical" evidence="1">
    <location>
        <begin position="6"/>
        <end position="22"/>
    </location>
</feature>
<evidence type="ECO:0000313" key="2">
    <source>
        <dbReference type="EMBL" id="MCQ1059212.1"/>
    </source>
</evidence>
<feature type="transmembrane region" description="Helical" evidence="1">
    <location>
        <begin position="79"/>
        <end position="105"/>
    </location>
</feature>
<comment type="caution">
    <text evidence="2">The sequence shown here is derived from an EMBL/GenBank/DDBJ whole genome shotgun (WGS) entry which is preliminary data.</text>
</comment>
<name>A0ABT1N3A1_9GAMM</name>
<evidence type="ECO:0000256" key="1">
    <source>
        <dbReference type="SAM" id="Phobius"/>
    </source>
</evidence>
<keyword evidence="1" id="KW-0472">Membrane</keyword>
<dbReference type="Pfam" id="PF10688">
    <property type="entry name" value="Imp-YgjV"/>
    <property type="match status" value="1"/>
</dbReference>
<dbReference type="Proteomes" id="UP001524460">
    <property type="component" value="Unassembled WGS sequence"/>
</dbReference>
<dbReference type="InterPro" id="IPR026267">
    <property type="entry name" value="YgjV"/>
</dbReference>
<dbReference type="PIRSF" id="PIRSF011443">
    <property type="entry name" value="YgjV"/>
    <property type="match status" value="1"/>
</dbReference>
<keyword evidence="1" id="KW-1133">Transmembrane helix</keyword>
<accession>A0ABT1N3A1</accession>
<keyword evidence="3" id="KW-1185">Reference proteome</keyword>
<gene>
    <name evidence="2" type="ORF">NHN17_14250</name>
</gene>
<protein>
    <submittedName>
        <fullName evidence="2">YgjV family protein</fullName>
    </submittedName>
</protein>
<dbReference type="EMBL" id="JANEYT010000032">
    <property type="protein sequence ID" value="MCQ1059212.1"/>
    <property type="molecule type" value="Genomic_DNA"/>
</dbReference>
<organism evidence="2 3">
    <name type="scientific">Photobacterium pectinilyticum</name>
    <dbReference type="NCBI Taxonomy" id="2906793"/>
    <lineage>
        <taxon>Bacteria</taxon>
        <taxon>Pseudomonadati</taxon>
        <taxon>Pseudomonadota</taxon>
        <taxon>Gammaproteobacteria</taxon>
        <taxon>Vibrionales</taxon>
        <taxon>Vibrionaceae</taxon>
        <taxon>Photobacterium</taxon>
    </lineage>
</organism>
<feature type="transmembrane region" description="Helical" evidence="1">
    <location>
        <begin position="117"/>
        <end position="136"/>
    </location>
</feature>
<sequence>MSAFVLSQIMIGFAVFFDLISFQFKDKTKIIKCFVCAVTLIGIHFALLEQWTAAGLMALGAIRYTTSLYTSSKKMAGLFSFFTLIITYMTFAGLTSLVSCAAALFQNVAAFSKQDKQLRQLMIVGTSLWLTHNILIGSPSAVALEALFLTSNIIGYYRYYIKTTSEAANPM</sequence>
<dbReference type="InterPro" id="IPR019629">
    <property type="entry name" value="Uncharacterised_HI1736/YgjV"/>
</dbReference>
<evidence type="ECO:0000313" key="3">
    <source>
        <dbReference type="Proteomes" id="UP001524460"/>
    </source>
</evidence>
<feature type="transmembrane region" description="Helical" evidence="1">
    <location>
        <begin position="34"/>
        <end position="59"/>
    </location>
</feature>
<proteinExistence type="predicted"/>